<dbReference type="EMBL" id="BDQV01000860">
    <property type="protein sequence ID" value="GAY68339.1"/>
    <property type="molecule type" value="Genomic_DNA"/>
</dbReference>
<keyword evidence="2" id="KW-1185">Reference proteome</keyword>
<evidence type="ECO:0000313" key="2">
    <source>
        <dbReference type="Proteomes" id="UP000236630"/>
    </source>
</evidence>
<name>A0A2H5QUU5_CITUN</name>
<gene>
    <name evidence="1" type="ORF">CUMW_263340</name>
</gene>
<organism evidence="1 2">
    <name type="scientific">Citrus unshiu</name>
    <name type="common">Satsuma mandarin</name>
    <name type="synonym">Citrus nobilis var. unshiu</name>
    <dbReference type="NCBI Taxonomy" id="55188"/>
    <lineage>
        <taxon>Eukaryota</taxon>
        <taxon>Viridiplantae</taxon>
        <taxon>Streptophyta</taxon>
        <taxon>Embryophyta</taxon>
        <taxon>Tracheophyta</taxon>
        <taxon>Spermatophyta</taxon>
        <taxon>Magnoliopsida</taxon>
        <taxon>eudicotyledons</taxon>
        <taxon>Gunneridae</taxon>
        <taxon>Pentapetalae</taxon>
        <taxon>rosids</taxon>
        <taxon>malvids</taxon>
        <taxon>Sapindales</taxon>
        <taxon>Rutaceae</taxon>
        <taxon>Aurantioideae</taxon>
        <taxon>Citrus</taxon>
    </lineage>
</organism>
<evidence type="ECO:0000313" key="1">
    <source>
        <dbReference type="EMBL" id="GAY68339.1"/>
    </source>
</evidence>
<accession>A0A2H5QUU5</accession>
<dbReference type="AlphaFoldDB" id="A0A2H5QUU5"/>
<sequence>MVYDFSELKIVSRDHGTYGTSVGASIVGNRYKRIANWKEEKSQVIVATYAYCSRMNQNLIPRPDAMWAE</sequence>
<protein>
    <submittedName>
        <fullName evidence="1">Uncharacterized protein</fullName>
    </submittedName>
</protein>
<comment type="caution">
    <text evidence="1">The sequence shown here is derived from an EMBL/GenBank/DDBJ whole genome shotgun (WGS) entry which is preliminary data.</text>
</comment>
<feature type="non-terminal residue" evidence="1">
    <location>
        <position position="69"/>
    </location>
</feature>
<reference evidence="1 2" key="1">
    <citation type="journal article" date="2017" name="Front. Genet.">
        <title>Draft sequencing of the heterozygous diploid genome of Satsuma (Citrus unshiu Marc.) using a hybrid assembly approach.</title>
        <authorList>
            <person name="Shimizu T."/>
            <person name="Tanizawa Y."/>
            <person name="Mochizuki T."/>
            <person name="Nagasaki H."/>
            <person name="Yoshioka T."/>
            <person name="Toyoda A."/>
            <person name="Fujiyama A."/>
            <person name="Kaminuma E."/>
            <person name="Nakamura Y."/>
        </authorList>
    </citation>
    <scope>NUCLEOTIDE SEQUENCE [LARGE SCALE GENOMIC DNA]</scope>
    <source>
        <strain evidence="2">cv. Miyagawa wase</strain>
    </source>
</reference>
<proteinExistence type="predicted"/>
<dbReference type="Proteomes" id="UP000236630">
    <property type="component" value="Unassembled WGS sequence"/>
</dbReference>